<dbReference type="EMBL" id="LN714483">
    <property type="protein sequence ID" value="CEL67973.1"/>
    <property type="molecule type" value="Genomic_DNA"/>
</dbReference>
<reference evidence="5" key="4">
    <citation type="journal article" date="2015" name="PLoS ONE">
        <title>Comprehensive Evaluation of Toxoplasma gondii VEG and Neospora caninum LIV Genomes with Tachyzoite Stage Transcriptome and Proteome Defines Novel Transcript Features.</title>
        <authorList>
            <person name="Ramaprasad A."/>
            <person name="Mourier T."/>
            <person name="Naeem R."/>
            <person name="Malas T.B."/>
            <person name="Moussa E."/>
            <person name="Panigrahi A."/>
            <person name="Vermont S.J."/>
            <person name="Otto T.D."/>
            <person name="Wastling J."/>
            <person name="Pain A."/>
        </authorList>
    </citation>
    <scope>NUCLEOTIDE SEQUENCE</scope>
    <source>
        <strain evidence="5">Liverpool</strain>
    </source>
</reference>
<evidence type="ECO:0000313" key="5">
    <source>
        <dbReference type="EMBL" id="CEL67973.1"/>
    </source>
</evidence>
<dbReference type="GO" id="GO:0005737">
    <property type="term" value="C:cytoplasm"/>
    <property type="evidence" value="ECO:0007669"/>
    <property type="project" value="TreeGrafter"/>
</dbReference>
<accession>F0VJR1</accession>
<dbReference type="GO" id="GO:0005956">
    <property type="term" value="C:protein kinase CK2 complex"/>
    <property type="evidence" value="ECO:0007669"/>
    <property type="project" value="UniProtKB-UniRule"/>
</dbReference>
<evidence type="ECO:0000313" key="6">
    <source>
        <dbReference type="Proteomes" id="UP000007494"/>
    </source>
</evidence>
<evidence type="ECO:0000256" key="1">
    <source>
        <dbReference type="ARBA" id="ARBA00006941"/>
    </source>
</evidence>
<feature type="compositionally biased region" description="Acidic residues" evidence="3">
    <location>
        <begin position="41"/>
        <end position="50"/>
    </location>
</feature>
<sequence>MQQKAERTPEGASSRASGGASAAAGASRAASRTAGSQSSSEEFDSEEQEFSDMTGTSELEDMSWVEWFCTLKGNELFVVVDEDFIRDDFNLTGLASQVPLFDEALDIVLDNEQSEDEDDEEEQRKSAMAEQAAELLYGLVHARFLATARGLQLLQQKYAQKQFGVCPNSACEGWALLPTALTDTPNKHTAKVYCAKCCELYHPPKGSRLNHLDGAYFGTSIAQIFHMQFPFLLPTARSTTVSPPPYYIPTVYGFKVSPQVKTRLRLQQIPRMIHQARQRAEEEREALLGSPAAAAAAAGISSAADAAAQAAVPANEAGRR</sequence>
<dbReference type="Gene3D" id="1.10.1820.10">
    <property type="entry name" value="protein kinase ck2 holoenzyme, chain C, domain 1"/>
    <property type="match status" value="1"/>
</dbReference>
<dbReference type="InterPro" id="IPR000704">
    <property type="entry name" value="Casein_kinase_II_reg-sub"/>
</dbReference>
<dbReference type="GO" id="GO:0019887">
    <property type="term" value="F:protein kinase regulator activity"/>
    <property type="evidence" value="ECO:0007669"/>
    <property type="project" value="InterPro"/>
</dbReference>
<reference evidence="6" key="3">
    <citation type="journal article" date="2012" name="PLoS Pathog.">
        <title>Comparative genomics of the apicomplexan parasites Toxoplasma gondii and Neospora caninum: Coccidia differing in host range and transmission strategy.</title>
        <authorList>
            <person name="Reid A.J."/>
            <person name="Vermont S.J."/>
            <person name="Cotton J.A."/>
            <person name="Harris D."/>
            <person name="Hill-Cawthorne G.A."/>
            <person name="Konen-Waisman S."/>
            <person name="Latham S.M."/>
            <person name="Mourier T."/>
            <person name="Norton R."/>
            <person name="Quail M.A."/>
            <person name="Sanders M."/>
            <person name="Shanmugam D."/>
            <person name="Sohal A."/>
            <person name="Wasmuth J.D."/>
            <person name="Brunk B."/>
            <person name="Grigg M.E."/>
            <person name="Howard J.C."/>
            <person name="Parkinson J."/>
            <person name="Roos D.S."/>
            <person name="Trees A.J."/>
            <person name="Berriman M."/>
            <person name="Pain A."/>
            <person name="Wastling J.M."/>
        </authorList>
    </citation>
    <scope>NUCLEOTIDE SEQUENCE [LARGE SCALE GENOMIC DNA]</scope>
    <source>
        <strain evidence="6">Liverpool</strain>
    </source>
</reference>
<comment type="subunit">
    <text evidence="2">Tetramer of two alpha and two beta subunits.</text>
</comment>
<dbReference type="PRINTS" id="PR00472">
    <property type="entry name" value="CASNKINASEII"/>
</dbReference>
<dbReference type="EMBL" id="FR823390">
    <property type="protein sequence ID" value="CBZ53972.1"/>
    <property type="molecule type" value="Genomic_DNA"/>
</dbReference>
<dbReference type="FunCoup" id="F0VJR1">
    <property type="interactions" value="355"/>
</dbReference>
<dbReference type="SUPFAM" id="SSF57798">
    <property type="entry name" value="Casein kinase II beta subunit"/>
    <property type="match status" value="1"/>
</dbReference>
<dbReference type="FunFam" id="2.20.25.20:FF:000001">
    <property type="entry name" value="Casein kinase II subunit beta"/>
    <property type="match status" value="1"/>
</dbReference>
<reference evidence="4" key="1">
    <citation type="submission" date="2011-02" db="EMBL/GenBank/DDBJ databases">
        <authorList>
            <person name="Aslett M."/>
        </authorList>
    </citation>
    <scope>NUCLEOTIDE SEQUENCE</scope>
    <source>
        <strain evidence="4">Liverpool</strain>
    </source>
</reference>
<dbReference type="InterPro" id="IPR016149">
    <property type="entry name" value="Casein_kin_II_reg-sub_N"/>
</dbReference>
<dbReference type="PANTHER" id="PTHR11740">
    <property type="entry name" value="CASEIN KINASE II SUBUNIT BETA"/>
    <property type="match status" value="1"/>
</dbReference>
<dbReference type="VEuPathDB" id="ToxoDB:NCLIV_037540"/>
<dbReference type="RefSeq" id="XP_003884004.1">
    <property type="nucleotide sequence ID" value="XM_003883955.1"/>
</dbReference>
<dbReference type="PANTHER" id="PTHR11740:SF0">
    <property type="entry name" value="CASEIN KINASE II SUBUNIT BETA"/>
    <property type="match status" value="1"/>
</dbReference>
<dbReference type="Proteomes" id="UP000007494">
    <property type="component" value="Chromosome VIII"/>
</dbReference>
<dbReference type="AlphaFoldDB" id="F0VJR1"/>
<keyword evidence="6" id="KW-1185">Reference proteome</keyword>
<dbReference type="Gene3D" id="2.20.25.20">
    <property type="match status" value="1"/>
</dbReference>
<dbReference type="SMART" id="SM01085">
    <property type="entry name" value="CK_II_beta"/>
    <property type="match status" value="1"/>
</dbReference>
<dbReference type="FunFam" id="1.10.1820.10:FF:000005">
    <property type="entry name" value="Casein kinase II subunit beta"/>
    <property type="match status" value="1"/>
</dbReference>
<proteinExistence type="inferred from homology"/>
<dbReference type="eggNOG" id="KOG3092">
    <property type="taxonomic scope" value="Eukaryota"/>
</dbReference>
<dbReference type="GeneID" id="13443698"/>
<name>F0VJR1_NEOCL</name>
<evidence type="ECO:0000256" key="2">
    <source>
        <dbReference type="RuleBase" id="RU361268"/>
    </source>
</evidence>
<evidence type="ECO:0000256" key="3">
    <source>
        <dbReference type="SAM" id="MobiDB-lite"/>
    </source>
</evidence>
<protein>
    <recommendedName>
        <fullName evidence="2">Casein kinase II subunit beta</fullName>
        <shortName evidence="2">CK II beta</shortName>
    </recommendedName>
</protein>
<organism evidence="4 6">
    <name type="scientific">Neospora caninum (strain Liverpool)</name>
    <dbReference type="NCBI Taxonomy" id="572307"/>
    <lineage>
        <taxon>Eukaryota</taxon>
        <taxon>Sar</taxon>
        <taxon>Alveolata</taxon>
        <taxon>Apicomplexa</taxon>
        <taxon>Conoidasida</taxon>
        <taxon>Coccidia</taxon>
        <taxon>Eucoccidiorida</taxon>
        <taxon>Eimeriorina</taxon>
        <taxon>Sarcocystidae</taxon>
        <taxon>Neospora</taxon>
    </lineage>
</organism>
<dbReference type="OMA" id="FGFSVYH"/>
<dbReference type="OrthoDB" id="3971593at2759"/>
<feature type="region of interest" description="Disordered" evidence="3">
    <location>
        <begin position="1"/>
        <end position="55"/>
    </location>
</feature>
<dbReference type="InterPro" id="IPR035991">
    <property type="entry name" value="Casein_kinase_II_beta-like"/>
</dbReference>
<dbReference type="Pfam" id="PF01214">
    <property type="entry name" value="CK_II_beta"/>
    <property type="match status" value="1"/>
</dbReference>
<reference evidence="4" key="2">
    <citation type="submission" date="2011-03" db="EMBL/GenBank/DDBJ databases">
        <title>Comparative genomics and transcriptomics of Neospora caninum and Toxoplasma gondii.</title>
        <authorList>
            <person name="Reid A.J."/>
            <person name="Sohal A."/>
            <person name="Harris D."/>
            <person name="Quail M."/>
            <person name="Sanders M."/>
            <person name="Berriman M."/>
            <person name="Wastling J.M."/>
            <person name="Pain A."/>
        </authorList>
    </citation>
    <scope>NUCLEOTIDE SEQUENCE</scope>
    <source>
        <strain evidence="4">Liverpool</strain>
    </source>
</reference>
<evidence type="ECO:0000313" key="4">
    <source>
        <dbReference type="EMBL" id="CBZ53972.1"/>
    </source>
</evidence>
<comment type="similarity">
    <text evidence="1 2">Belongs to the casein kinase 2 subunit beta family.</text>
</comment>
<dbReference type="InParanoid" id="F0VJR1"/>
<feature type="compositionally biased region" description="Low complexity" evidence="3">
    <location>
        <begin position="11"/>
        <end position="40"/>
    </location>
</feature>
<gene>
    <name evidence="5" type="ORF">BN1204_037540</name>
    <name evidence="4" type="ORF">NCLIV_037540</name>
</gene>